<dbReference type="EMBL" id="CAJOAX010004856">
    <property type="protein sequence ID" value="CAF3924412.1"/>
    <property type="molecule type" value="Genomic_DNA"/>
</dbReference>
<evidence type="ECO:0000313" key="4">
    <source>
        <dbReference type="EMBL" id="CAF1170584.1"/>
    </source>
</evidence>
<evidence type="ECO:0000256" key="1">
    <source>
        <dbReference type="SAM" id="Phobius"/>
    </source>
</evidence>
<keyword evidence="1" id="KW-0472">Membrane</keyword>
<feature type="transmembrane region" description="Helical" evidence="1">
    <location>
        <begin position="60"/>
        <end position="78"/>
    </location>
</feature>
<evidence type="ECO:0000313" key="8">
    <source>
        <dbReference type="EMBL" id="CAF3631329.1"/>
    </source>
</evidence>
<organism evidence="7 11">
    <name type="scientific">Rotaria sordida</name>
    <dbReference type="NCBI Taxonomy" id="392033"/>
    <lineage>
        <taxon>Eukaryota</taxon>
        <taxon>Metazoa</taxon>
        <taxon>Spiralia</taxon>
        <taxon>Gnathifera</taxon>
        <taxon>Rotifera</taxon>
        <taxon>Eurotatoria</taxon>
        <taxon>Bdelloidea</taxon>
        <taxon>Philodinida</taxon>
        <taxon>Philodinidae</taxon>
        <taxon>Rotaria</taxon>
    </lineage>
</organism>
<dbReference type="Proteomes" id="UP000663882">
    <property type="component" value="Unassembled WGS sequence"/>
</dbReference>
<comment type="caution">
    <text evidence="7">The sequence shown here is derived from an EMBL/GenBank/DDBJ whole genome shotgun (WGS) entry which is preliminary data.</text>
</comment>
<keyword evidence="1" id="KW-0812">Transmembrane</keyword>
<dbReference type="EMBL" id="CAJNOO010000667">
    <property type="protein sequence ID" value="CAF1006073.1"/>
    <property type="molecule type" value="Genomic_DNA"/>
</dbReference>
<evidence type="ECO:0000313" key="3">
    <source>
        <dbReference type="EMBL" id="CAF1040142.1"/>
    </source>
</evidence>
<keyword evidence="1" id="KW-1133">Transmembrane helix</keyword>
<dbReference type="Proteomes" id="UP000663870">
    <property type="component" value="Unassembled WGS sequence"/>
</dbReference>
<evidence type="ECO:0000313" key="11">
    <source>
        <dbReference type="Proteomes" id="UP000663870"/>
    </source>
</evidence>
<dbReference type="EMBL" id="CAJNOL010000819">
    <property type="protein sequence ID" value="CAF1209268.1"/>
    <property type="molecule type" value="Genomic_DNA"/>
</dbReference>
<dbReference type="OrthoDB" id="10026334at2759"/>
<dbReference type="EMBL" id="CAJOBD010000271">
    <property type="protein sequence ID" value="CAF3631329.1"/>
    <property type="molecule type" value="Genomic_DNA"/>
</dbReference>
<evidence type="ECO:0000313" key="10">
    <source>
        <dbReference type="EMBL" id="CAF3924412.1"/>
    </source>
</evidence>
<feature type="transmembrane region" description="Helical" evidence="1">
    <location>
        <begin position="132"/>
        <end position="153"/>
    </location>
</feature>
<evidence type="ECO:0000313" key="5">
    <source>
        <dbReference type="EMBL" id="CAF1172973.1"/>
    </source>
</evidence>
<sequence>MGGTISDIVKVVDDAVKQIILQIDPSIIKFKNTTLTILDNIESKFQTNSSQALSLLRQNLLVWLFLTLIFSILVLILIRYLIDILHKLQFGLLTRQYSTLFVLTIIIFWIFLSSIFGIFINEDINWSTFKIIIFSLVSSSMFFLILIWFRFILIYQKRIRNKLFLFFCQTNLLKYNNNRLQQSTMTLHMLAIQKKNIHHHHINQI</sequence>
<dbReference type="EMBL" id="CAJNOT010001264">
    <property type="protein sequence ID" value="CAF1172973.1"/>
    <property type="molecule type" value="Genomic_DNA"/>
</dbReference>
<evidence type="ECO:0000313" key="6">
    <source>
        <dbReference type="EMBL" id="CAF1194222.1"/>
    </source>
</evidence>
<evidence type="ECO:0000313" key="7">
    <source>
        <dbReference type="EMBL" id="CAF1209268.1"/>
    </source>
</evidence>
<dbReference type="Proteomes" id="UP000663823">
    <property type="component" value="Unassembled WGS sequence"/>
</dbReference>
<name>A0A814X4C6_9BILA</name>
<gene>
    <name evidence="9" type="ORF">FNK824_LOCUS14365</name>
    <name evidence="8" type="ORF">JBS370_LOCUS5302</name>
    <name evidence="6" type="ORF">JXQ802_LOCUS24053</name>
    <name evidence="7" type="ORF">JXQ802_LOCUS24846</name>
    <name evidence="10" type="ORF">OTI717_LOCUS24998</name>
    <name evidence="3" type="ORF">PYM288_LOCUS16598</name>
    <name evidence="2" type="ORF">RFH988_LOCUS14425</name>
    <name evidence="4" type="ORF">SEV965_LOCUS19490</name>
    <name evidence="5" type="ORF">ZHD862_LOCUS21321</name>
</gene>
<dbReference type="Proteomes" id="UP000663864">
    <property type="component" value="Unassembled WGS sequence"/>
</dbReference>
<proteinExistence type="predicted"/>
<evidence type="ECO:0000313" key="9">
    <source>
        <dbReference type="EMBL" id="CAF3789692.1"/>
    </source>
</evidence>
<reference evidence="7" key="1">
    <citation type="submission" date="2021-02" db="EMBL/GenBank/DDBJ databases">
        <authorList>
            <person name="Nowell W R."/>
        </authorList>
    </citation>
    <scope>NUCLEOTIDE SEQUENCE</scope>
</reference>
<dbReference type="Proteomes" id="UP000663889">
    <property type="component" value="Unassembled WGS sequence"/>
</dbReference>
<dbReference type="Proteomes" id="UP000663874">
    <property type="component" value="Unassembled WGS sequence"/>
</dbReference>
<protein>
    <recommendedName>
        <fullName evidence="12">Transmembrane protein</fullName>
    </recommendedName>
</protein>
<dbReference type="Proteomes" id="UP000663854">
    <property type="component" value="Unassembled WGS sequence"/>
</dbReference>
<dbReference type="EMBL" id="CAJNOU010001217">
    <property type="protein sequence ID" value="CAF1170584.1"/>
    <property type="molecule type" value="Genomic_DNA"/>
</dbReference>
<dbReference type="AlphaFoldDB" id="A0A814X4C6"/>
<keyword evidence="11" id="KW-1185">Reference proteome</keyword>
<feature type="transmembrane region" description="Helical" evidence="1">
    <location>
        <begin position="99"/>
        <end position="120"/>
    </location>
</feature>
<dbReference type="EMBL" id="CAJOBE010001976">
    <property type="protein sequence ID" value="CAF3789692.1"/>
    <property type="molecule type" value="Genomic_DNA"/>
</dbReference>
<evidence type="ECO:0008006" key="12">
    <source>
        <dbReference type="Google" id="ProtNLM"/>
    </source>
</evidence>
<dbReference type="EMBL" id="CAJNOH010000437">
    <property type="protein sequence ID" value="CAF1040142.1"/>
    <property type="molecule type" value="Genomic_DNA"/>
</dbReference>
<dbReference type="EMBL" id="CAJNOL010000771">
    <property type="protein sequence ID" value="CAF1194222.1"/>
    <property type="molecule type" value="Genomic_DNA"/>
</dbReference>
<evidence type="ECO:0000313" key="2">
    <source>
        <dbReference type="EMBL" id="CAF1006073.1"/>
    </source>
</evidence>
<dbReference type="Proteomes" id="UP000663836">
    <property type="component" value="Unassembled WGS sequence"/>
</dbReference>
<accession>A0A814X4C6</accession>